<keyword evidence="1 4" id="KW-0489">Methyltransferase</keyword>
<dbReference type="Pfam" id="PF05958">
    <property type="entry name" value="tRNA_U5-meth_tr"/>
    <property type="match status" value="1"/>
</dbReference>
<dbReference type="AlphaFoldDB" id="A0A975IDB3"/>
<evidence type="ECO:0000256" key="2">
    <source>
        <dbReference type="ARBA" id="ARBA00022679"/>
    </source>
</evidence>
<dbReference type="Proteomes" id="UP000671995">
    <property type="component" value="Chromosome"/>
</dbReference>
<evidence type="ECO:0000259" key="5">
    <source>
        <dbReference type="PROSITE" id="PS50926"/>
    </source>
</evidence>
<reference evidence="6" key="1">
    <citation type="submission" date="2020-05" db="EMBL/GenBank/DDBJ databases">
        <authorList>
            <person name="Zeng H."/>
            <person name="Chan Y.K."/>
            <person name="Watt R.M."/>
        </authorList>
    </citation>
    <scope>NUCLEOTIDE SEQUENCE</scope>
    <source>
        <strain evidence="6">ATCC 700773</strain>
    </source>
</reference>
<dbReference type="Gene3D" id="2.40.50.1070">
    <property type="match status" value="2"/>
</dbReference>
<dbReference type="InterPro" id="IPR010280">
    <property type="entry name" value="U5_MeTrfase_fam"/>
</dbReference>
<gene>
    <name evidence="6" type="ORF">HRI96_06020</name>
</gene>
<dbReference type="InterPro" id="IPR012340">
    <property type="entry name" value="NA-bd_OB-fold"/>
</dbReference>
<dbReference type="PROSITE" id="PS50926">
    <property type="entry name" value="TRAM"/>
    <property type="match status" value="1"/>
</dbReference>
<dbReference type="EMBL" id="CP054257">
    <property type="protein sequence ID" value="QTQ12886.1"/>
    <property type="molecule type" value="Genomic_DNA"/>
</dbReference>
<keyword evidence="3 4" id="KW-0949">S-adenosyl-L-methionine</keyword>
<evidence type="ECO:0000256" key="4">
    <source>
        <dbReference type="PROSITE-ProRule" id="PRU01024"/>
    </source>
</evidence>
<evidence type="ECO:0000256" key="3">
    <source>
        <dbReference type="ARBA" id="ARBA00022691"/>
    </source>
</evidence>
<dbReference type="GO" id="GO:0070041">
    <property type="term" value="F:rRNA (uridine-C5-)-methyltransferase activity"/>
    <property type="evidence" value="ECO:0007669"/>
    <property type="project" value="TreeGrafter"/>
</dbReference>
<dbReference type="SUPFAM" id="SSF53335">
    <property type="entry name" value="S-adenosyl-L-methionine-dependent methyltransferases"/>
    <property type="match status" value="1"/>
</dbReference>
<dbReference type="InterPro" id="IPR002792">
    <property type="entry name" value="TRAM_dom"/>
</dbReference>
<dbReference type="GO" id="GO:0070475">
    <property type="term" value="P:rRNA base methylation"/>
    <property type="evidence" value="ECO:0007669"/>
    <property type="project" value="TreeGrafter"/>
</dbReference>
<dbReference type="PANTHER" id="PTHR11061:SF30">
    <property type="entry name" value="TRNA (URACIL(54)-C(5))-METHYLTRANSFERASE"/>
    <property type="match status" value="1"/>
</dbReference>
<dbReference type="Gene3D" id="2.40.50.140">
    <property type="entry name" value="Nucleic acid-binding proteins"/>
    <property type="match status" value="1"/>
</dbReference>
<feature type="binding site" evidence="4">
    <location>
        <position position="300"/>
    </location>
    <ligand>
        <name>S-adenosyl-L-methionine</name>
        <dbReference type="ChEBI" id="CHEBI:59789"/>
    </ligand>
</feature>
<feature type="binding site" evidence="4">
    <location>
        <position position="370"/>
    </location>
    <ligand>
        <name>S-adenosyl-L-methionine</name>
        <dbReference type="ChEBI" id="CHEBI:59789"/>
    </ligand>
</feature>
<feature type="binding site" evidence="4">
    <location>
        <position position="321"/>
    </location>
    <ligand>
        <name>S-adenosyl-L-methionine</name>
        <dbReference type="ChEBI" id="CHEBI:59789"/>
    </ligand>
</feature>
<dbReference type="Gene3D" id="3.40.50.150">
    <property type="entry name" value="Vaccinia Virus protein VP39"/>
    <property type="match status" value="2"/>
</dbReference>
<feature type="binding site" evidence="4">
    <location>
        <position position="274"/>
    </location>
    <ligand>
        <name>S-adenosyl-L-methionine</name>
        <dbReference type="ChEBI" id="CHEBI:59789"/>
    </ligand>
</feature>
<reference evidence="6" key="2">
    <citation type="journal article" date="2021" name="Microbiol. Resour. Announc.">
        <title>Complete Genome Sequences of Three Human Oral Treponema parvum Isolates.</title>
        <authorList>
            <person name="Zeng H."/>
            <person name="Watt R.M."/>
        </authorList>
    </citation>
    <scope>NUCLEOTIDE SEQUENCE</scope>
    <source>
        <strain evidence="6">ATCC 700773</strain>
    </source>
</reference>
<evidence type="ECO:0000256" key="1">
    <source>
        <dbReference type="ARBA" id="ARBA00022603"/>
    </source>
</evidence>
<evidence type="ECO:0000313" key="7">
    <source>
        <dbReference type="Proteomes" id="UP000671995"/>
    </source>
</evidence>
<dbReference type="CDD" id="cd02440">
    <property type="entry name" value="AdoMet_MTases"/>
    <property type="match status" value="1"/>
</dbReference>
<evidence type="ECO:0000313" key="6">
    <source>
        <dbReference type="EMBL" id="QTQ12886.1"/>
    </source>
</evidence>
<feature type="domain" description="TRAM" evidence="5">
    <location>
        <begin position="1"/>
        <end position="45"/>
    </location>
</feature>
<comment type="similarity">
    <text evidence="4">Belongs to the class I-like SAM-binding methyltransferase superfamily. RNA M5U methyltransferase family.</text>
</comment>
<proteinExistence type="inferred from homology"/>
<keyword evidence="2 4" id="KW-0808">Transferase</keyword>
<accession>A0A975IDB3</accession>
<name>A0A975IDB3_9SPIR</name>
<dbReference type="PROSITE" id="PS51687">
    <property type="entry name" value="SAM_MT_RNA_M5U"/>
    <property type="match status" value="1"/>
</dbReference>
<dbReference type="SUPFAM" id="SSF50249">
    <property type="entry name" value="Nucleic acid-binding proteins"/>
    <property type="match status" value="1"/>
</dbReference>
<sequence>MVLGGDCIGQIDGKTIFVPFAVPGEKLKIETVSCKRDYETAKIVDILESSAHRIKPPCKFYEICGGCNMMHIESSFQRQLRSDMLKSCFKREKIETPEIIALYDKDGGYRCRFQFHDGGLSMRQSNTVVPIDSCFIASDEINEWLNAVPQEQRPKGRIHVFGGSCVVDDTESSGATMASTAAASFSRLGLSKADSKAPNRKFPRLLIESPELIPSSGGAGGDANNFYRSAPKTSKKKKKAVNNFFSGTILNHSNIATVVISGKKIVFDIRGFFQSNVGVLEKTVDILCSDLSGKNVLDMYSGAGTFSVFLADKFEKVTMVEHNRDAMVFAEINMKGRPHAAYGLSGVKWVSEHASAIVKNEGNFDAVVIDPPRSGIEREVLSWLCKTHPLRIRSLSCDPATHARDASFFVKAGYKLSKLYLLDFYPQTSHIESLAFFDYSNPY</sequence>
<organism evidence="6 7">
    <name type="scientific">Treponema parvum</name>
    <dbReference type="NCBI Taxonomy" id="138851"/>
    <lineage>
        <taxon>Bacteria</taxon>
        <taxon>Pseudomonadati</taxon>
        <taxon>Spirochaetota</taxon>
        <taxon>Spirochaetia</taxon>
        <taxon>Spirochaetales</taxon>
        <taxon>Treponemataceae</taxon>
        <taxon>Treponema</taxon>
    </lineage>
</organism>
<dbReference type="InterPro" id="IPR029063">
    <property type="entry name" value="SAM-dependent_MTases_sf"/>
</dbReference>
<dbReference type="PANTHER" id="PTHR11061">
    <property type="entry name" value="RNA M5U METHYLTRANSFERASE"/>
    <property type="match status" value="1"/>
</dbReference>
<protein>
    <submittedName>
        <fullName evidence="6">Class I SAM-dependent RNA methyltransferase</fullName>
    </submittedName>
</protein>
<feature type="active site" description="Nucleophile" evidence="4">
    <location>
        <position position="397"/>
    </location>
</feature>